<evidence type="ECO:0000313" key="3">
    <source>
        <dbReference type="EMBL" id="CDW71431.1"/>
    </source>
</evidence>
<dbReference type="EMBL" id="CCKQ01000375">
    <property type="protein sequence ID" value="CDW71431.1"/>
    <property type="molecule type" value="Genomic_DNA"/>
</dbReference>
<name>A0A077ZSI0_STYLE</name>
<reference evidence="3 4" key="1">
    <citation type="submission" date="2014-06" db="EMBL/GenBank/DDBJ databases">
        <authorList>
            <person name="Swart Estienne"/>
        </authorList>
    </citation>
    <scope>NUCLEOTIDE SEQUENCE [LARGE SCALE GENOMIC DNA]</scope>
    <source>
        <strain evidence="3 4">130c</strain>
    </source>
</reference>
<organism evidence="3 4">
    <name type="scientific">Stylonychia lemnae</name>
    <name type="common">Ciliate</name>
    <dbReference type="NCBI Taxonomy" id="5949"/>
    <lineage>
        <taxon>Eukaryota</taxon>
        <taxon>Sar</taxon>
        <taxon>Alveolata</taxon>
        <taxon>Ciliophora</taxon>
        <taxon>Intramacronucleata</taxon>
        <taxon>Spirotrichea</taxon>
        <taxon>Stichotrichia</taxon>
        <taxon>Sporadotrichida</taxon>
        <taxon>Oxytrichidae</taxon>
        <taxon>Stylonychinae</taxon>
        <taxon>Stylonychia</taxon>
    </lineage>
</organism>
<feature type="region of interest" description="Disordered" evidence="1">
    <location>
        <begin position="391"/>
        <end position="410"/>
    </location>
</feature>
<feature type="compositionally biased region" description="Basic and acidic residues" evidence="1">
    <location>
        <begin position="399"/>
        <end position="410"/>
    </location>
</feature>
<feature type="compositionally biased region" description="Basic and acidic residues" evidence="1">
    <location>
        <begin position="955"/>
        <end position="964"/>
    </location>
</feature>
<keyword evidence="2" id="KW-1133">Transmembrane helix</keyword>
<keyword evidence="4" id="KW-1185">Reference proteome</keyword>
<protein>
    <submittedName>
        <fullName evidence="3">Uncharacterized protein</fullName>
    </submittedName>
</protein>
<accession>A0A077ZSI0</accession>
<gene>
    <name evidence="3" type="primary">Contig8455.g9029</name>
    <name evidence="3" type="ORF">STYLEM_375</name>
</gene>
<keyword evidence="2" id="KW-0472">Membrane</keyword>
<dbReference type="Proteomes" id="UP000039865">
    <property type="component" value="Unassembled WGS sequence"/>
</dbReference>
<dbReference type="AlphaFoldDB" id="A0A077ZSI0"/>
<evidence type="ECO:0000313" key="4">
    <source>
        <dbReference type="Proteomes" id="UP000039865"/>
    </source>
</evidence>
<feature type="compositionally biased region" description="Polar residues" evidence="1">
    <location>
        <begin position="965"/>
        <end position="978"/>
    </location>
</feature>
<feature type="region of interest" description="Disordered" evidence="1">
    <location>
        <begin position="948"/>
        <end position="978"/>
    </location>
</feature>
<keyword evidence="2" id="KW-0812">Transmembrane</keyword>
<sequence length="1274" mass="146450">MQKVRDAQNTARQEVNKLKIGPTMTAIATFGAAIIFITPVIYYYYSKNQKQEEYFKMHKYQENDEDKEGELLLLESNQYEMRPDQVKDIAKTQNKGVMVVDISFYDNLKEIFHIFEEAKPIELGLTDGGALFELTKQFIEAIFHSFFCQNAYNQFKQGKLANKDIHELLREYNKGGHEYESGSIDIQNVKNAGKNSINAKKGSGSPPSFLNFKSQKLATNREEQDIKSLYDVCFDIIIYLLISLSENEDGEVNYDVSSNLMQTFTRHLRMHFQQIASSSNRQYQYCLQSVLALSKILQNSKNMMSVAKERGIINNLFQIVPIMFREEAEQMNQHIIGQAGPDFNLNTLVIGQGFQGSQGYQQVQVQQVGQGGLQSGKSSIANMGGINMVSQSPINLNSKNEEEKKGSYLDKPIKKKLSFNRASSEPPSGNKNAVMPVREDMIDEEVDYDTKGGQDVESSRNIQRIIGVHEKNIPPLMMSQVQSMQSQIALQQQNSSNSVMNNYFNMPLGQFNTTINQNQQIGFKFNIIPQTTLAKSRLTRRQMSMSRKHTQKMSSVSNFAQLMYGEESGKHREQNNRFDMSSFDQNDINQQQKSASQQRKGPQIPKLNINSIVYDNINSVQRIDALGLQTTNHAAAAQLTHQNKSSNRSNQISAYSNNNFENQLNAVSNKMGGNFLSNYQTNANVIRQQANESDDHNISIYDEINGSFVDDLNDGNNGYIYDNAEEKLRQLAIQLGESCLTNDLAALISQKRDLELVKSARKTVTNLRLNRQGMQKNHTMNIKPIQRSISVSYTAENIFKNKGSQKDFSDVMHSLIKMDNQAVKMNLDSKRHQETATINKRTRLVVLNLIYMLLKKYDIDEARFLKHPINALNSYIQSKEFQTRKYQKQVLALENQQFYLDKDIQLNPDEKVKISTSGRIINIHLHERNIRTLQAEDNSHLQQITEVEVNQSDTEEIKESDRYQTQENQGEYSRLSNGQNKSDIYHRFQSFIRLEGNEKLSCFLEKKSIFEQDFYQEEKVIYSIYQKFTFVNEDILRKQVMNELANFAAKDKSFDSKMYNTLTSAKIHGNSSFAQGLFMVNNLMGSNNNLPPPISGTPIKSLNNMNNNLSFDENDEDFYFKRDRNGDGMYILQNPSQMWMHNGIAYELNSSNNSKSTASTTVSKEKIRKKLDVLLYSVDRRMKYILQQYFDKTQTRFAEDMTKELNTLNSYLEQQASRIMLYQIIEVNLEALLMIKKCLIDCALKTSKLILISQLIQYEFRYFCNGLQQAYWCK</sequence>
<dbReference type="InParanoid" id="A0A077ZSI0"/>
<feature type="transmembrane region" description="Helical" evidence="2">
    <location>
        <begin position="20"/>
        <end position="45"/>
    </location>
</feature>
<evidence type="ECO:0000256" key="1">
    <source>
        <dbReference type="SAM" id="MobiDB-lite"/>
    </source>
</evidence>
<proteinExistence type="predicted"/>
<evidence type="ECO:0000256" key="2">
    <source>
        <dbReference type="SAM" id="Phobius"/>
    </source>
</evidence>